<protein>
    <submittedName>
        <fullName evidence="2">Uncharacterized protein</fullName>
    </submittedName>
</protein>
<evidence type="ECO:0000256" key="1">
    <source>
        <dbReference type="SAM" id="Phobius"/>
    </source>
</evidence>
<keyword evidence="1" id="KW-0812">Transmembrane</keyword>
<dbReference type="AlphaFoldDB" id="A0A4D6MUL5"/>
<feature type="transmembrane region" description="Helical" evidence="1">
    <location>
        <begin position="250"/>
        <end position="270"/>
    </location>
</feature>
<name>A0A4D6MUL5_VIGUN</name>
<proteinExistence type="predicted"/>
<evidence type="ECO:0000313" key="3">
    <source>
        <dbReference type="Proteomes" id="UP000501690"/>
    </source>
</evidence>
<dbReference type="Proteomes" id="UP000501690">
    <property type="component" value="Linkage Group LG8"/>
</dbReference>
<reference evidence="2 3" key="1">
    <citation type="submission" date="2019-04" db="EMBL/GenBank/DDBJ databases">
        <title>An improved genome assembly and genetic linkage map for asparagus bean, Vigna unguiculata ssp. sesquipedialis.</title>
        <authorList>
            <person name="Xia Q."/>
            <person name="Zhang R."/>
            <person name="Dong Y."/>
        </authorList>
    </citation>
    <scope>NUCLEOTIDE SEQUENCE [LARGE SCALE GENOMIC DNA]</scope>
    <source>
        <tissue evidence="2">Leaf</tissue>
    </source>
</reference>
<feature type="transmembrane region" description="Helical" evidence="1">
    <location>
        <begin position="318"/>
        <end position="343"/>
    </location>
</feature>
<evidence type="ECO:0000313" key="2">
    <source>
        <dbReference type="EMBL" id="QCE04828.1"/>
    </source>
</evidence>
<keyword evidence="3" id="KW-1185">Reference proteome</keyword>
<organism evidence="2 3">
    <name type="scientific">Vigna unguiculata</name>
    <name type="common">Cowpea</name>
    <dbReference type="NCBI Taxonomy" id="3917"/>
    <lineage>
        <taxon>Eukaryota</taxon>
        <taxon>Viridiplantae</taxon>
        <taxon>Streptophyta</taxon>
        <taxon>Embryophyta</taxon>
        <taxon>Tracheophyta</taxon>
        <taxon>Spermatophyta</taxon>
        <taxon>Magnoliopsida</taxon>
        <taxon>eudicotyledons</taxon>
        <taxon>Gunneridae</taxon>
        <taxon>Pentapetalae</taxon>
        <taxon>rosids</taxon>
        <taxon>fabids</taxon>
        <taxon>Fabales</taxon>
        <taxon>Fabaceae</taxon>
        <taxon>Papilionoideae</taxon>
        <taxon>50 kb inversion clade</taxon>
        <taxon>NPAAA clade</taxon>
        <taxon>indigoferoid/millettioid clade</taxon>
        <taxon>Phaseoleae</taxon>
        <taxon>Vigna</taxon>
    </lineage>
</organism>
<sequence>MKEFSHPSLFRELCFDDHAAMLKHKLKDDTIKVMFQDYLDDCNKLTWKKLKEYVDNCDVMTPKEIQEQVDHGYEMIAKRFKEELRRSYGWRWVFYKKDYHDLYNDMTPTKFEEHIDHLYQTMAKKFKKVLYGLYASKLFLDNEQLERRTGYDVAQMNVETFKIKKESDSPDLRINIDGKKVSANGDPDMTQNHLKVHKKHPKHDDLTIWATFYTAQIGIASCLGNPFDKLPKLGISGKVKEQSIMNLGEAVHVLLPCITLSAMFFMNSIYTTILTQSLAFRGPANSIQMLLFIYYIFALAEAMSGSGVLWGSTQIPSLLFVCGGAICFMVFTAAIIMGVKFYFKEFKESRL</sequence>
<feature type="transmembrane region" description="Helical" evidence="1">
    <location>
        <begin position="291"/>
        <end position="312"/>
    </location>
</feature>
<dbReference type="EMBL" id="CP039352">
    <property type="protein sequence ID" value="QCE04828.1"/>
    <property type="molecule type" value="Genomic_DNA"/>
</dbReference>
<gene>
    <name evidence="2" type="ORF">DEO72_LG8g2869</name>
</gene>
<keyword evidence="1" id="KW-0472">Membrane</keyword>
<keyword evidence="1" id="KW-1133">Transmembrane helix</keyword>
<accession>A0A4D6MUL5</accession>